<dbReference type="Pfam" id="PF05401">
    <property type="entry name" value="NodS"/>
    <property type="match status" value="1"/>
</dbReference>
<dbReference type="GO" id="GO:0008757">
    <property type="term" value="F:S-adenosylmethionine-dependent methyltransferase activity"/>
    <property type="evidence" value="ECO:0007669"/>
    <property type="project" value="InterPro"/>
</dbReference>
<feature type="transmembrane region" description="Helical" evidence="7">
    <location>
        <begin position="156"/>
        <end position="175"/>
    </location>
</feature>
<reference evidence="9" key="1">
    <citation type="submission" date="2018-12" db="EMBL/GenBank/DDBJ databases">
        <title>Complete genome sequence of an uncultured bacterium of the candidate phylum Bipolaricaulota.</title>
        <authorList>
            <person name="Kadnikov V.V."/>
            <person name="Mardanov A.V."/>
            <person name="Beletsky A.V."/>
            <person name="Frank Y.A."/>
            <person name="Karnachuk O.V."/>
            <person name="Ravin N.V."/>
        </authorList>
    </citation>
    <scope>NUCLEOTIDE SEQUENCE [LARGE SCALE GENOMIC DNA]</scope>
</reference>
<dbReference type="InterPro" id="IPR029063">
    <property type="entry name" value="SAM-dependent_MTases_sf"/>
</dbReference>
<name>A0A410FTX6_BIPS1</name>
<dbReference type="InterPro" id="IPR008715">
    <property type="entry name" value="SAM-MeTfrase_NodS-like"/>
</dbReference>
<dbReference type="KEGG" id="bih:BIP78_0645"/>
<evidence type="ECO:0008006" key="10">
    <source>
        <dbReference type="Google" id="ProtNLM"/>
    </source>
</evidence>
<evidence type="ECO:0000256" key="2">
    <source>
        <dbReference type="ARBA" id="ARBA00022475"/>
    </source>
</evidence>
<dbReference type="AlphaFoldDB" id="A0A410FTX6"/>
<feature type="transmembrane region" description="Helical" evidence="7">
    <location>
        <begin position="42"/>
        <end position="64"/>
    </location>
</feature>
<comment type="subcellular location">
    <subcellularLocation>
        <location evidence="1">Cell membrane</location>
        <topology evidence="1">Multi-pass membrane protein</topology>
    </subcellularLocation>
</comment>
<organism evidence="8 9">
    <name type="scientific">Bipolaricaulis sibiricus</name>
    <dbReference type="NCBI Taxonomy" id="2501609"/>
    <lineage>
        <taxon>Bacteria</taxon>
        <taxon>Candidatus Bipolaricaulota</taxon>
        <taxon>Candidatus Bipolaricaulia</taxon>
        <taxon>Candidatus Bipolaricaulales</taxon>
        <taxon>Candidatus Bipolaricaulaceae</taxon>
        <taxon>Candidatus Bipolaricaulis</taxon>
    </lineage>
</organism>
<evidence type="ECO:0000256" key="4">
    <source>
        <dbReference type="ARBA" id="ARBA00022989"/>
    </source>
</evidence>
<dbReference type="InterPro" id="IPR022791">
    <property type="entry name" value="L-PG_synthase/AglD"/>
</dbReference>
<dbReference type="GO" id="GO:0005886">
    <property type="term" value="C:plasma membrane"/>
    <property type="evidence" value="ECO:0007669"/>
    <property type="project" value="UniProtKB-SubCell"/>
</dbReference>
<dbReference type="Pfam" id="PF03706">
    <property type="entry name" value="LPG_synthase_TM"/>
    <property type="match status" value="1"/>
</dbReference>
<keyword evidence="3 7" id="KW-0812">Transmembrane</keyword>
<accession>A0A410FTX6</accession>
<feature type="transmembrane region" description="Helical" evidence="7">
    <location>
        <begin position="76"/>
        <end position="96"/>
    </location>
</feature>
<proteinExistence type="predicted"/>
<dbReference type="NCBIfam" id="TIGR00374">
    <property type="entry name" value="flippase-like domain"/>
    <property type="match status" value="1"/>
</dbReference>
<evidence type="ECO:0000256" key="6">
    <source>
        <dbReference type="SAM" id="MobiDB-lite"/>
    </source>
</evidence>
<dbReference type="PANTHER" id="PTHR43464:SF94">
    <property type="entry name" value="MALONYL-[ACYL-CARRIER PROTEIN] O-METHYLTRANSFERASE"/>
    <property type="match status" value="1"/>
</dbReference>
<evidence type="ECO:0000256" key="7">
    <source>
        <dbReference type="SAM" id="Phobius"/>
    </source>
</evidence>
<keyword evidence="2" id="KW-1003">Cell membrane</keyword>
<dbReference type="SUPFAM" id="SSF53335">
    <property type="entry name" value="S-adenosyl-L-methionine-dependent methyltransferases"/>
    <property type="match status" value="1"/>
</dbReference>
<evidence type="ECO:0000256" key="1">
    <source>
        <dbReference type="ARBA" id="ARBA00004651"/>
    </source>
</evidence>
<evidence type="ECO:0000256" key="5">
    <source>
        <dbReference type="ARBA" id="ARBA00023136"/>
    </source>
</evidence>
<dbReference type="GO" id="GO:0009312">
    <property type="term" value="P:oligosaccharide biosynthetic process"/>
    <property type="evidence" value="ECO:0007669"/>
    <property type="project" value="InterPro"/>
</dbReference>
<evidence type="ECO:0000313" key="8">
    <source>
        <dbReference type="EMBL" id="QAA76411.1"/>
    </source>
</evidence>
<feature type="transmembrane region" description="Helical" evidence="7">
    <location>
        <begin position="116"/>
        <end position="144"/>
    </location>
</feature>
<dbReference type="PANTHER" id="PTHR43464">
    <property type="entry name" value="METHYLTRANSFERASE"/>
    <property type="match status" value="1"/>
</dbReference>
<dbReference type="Gene3D" id="3.40.50.150">
    <property type="entry name" value="Vaccinia Virus protein VP39"/>
    <property type="match status" value="1"/>
</dbReference>
<sequence>MGRVWLAVLLVGVGFGLFALILAFVGPDAVWRQVQALGPFGFLAMVGNDLIATLFWVASWGVLLHAFGVRLPAPEIVGIGVAGFAVSYITPVAYAGGEPVRAWLGSRKSGATMTTLFATLFVDRLLAGLSLVLFAVLGGAFTLTGTMFAPATKAQIGAGLLIVAAAVGLGVLSFARNFHWLSRIVVSVGRLHRSWRWPAAWGEKIRGMEDEMYAAFTRHLPLTAIAFVLQLASFFCTYLRPQLFFYFTEGRLFSVADLAVYFNLNAILTTLLWLTPAGMGTAEGGRVGILGLVGISPQGAMAFSLTVRFLELLLVVAGLVYLSREGIVRLGRVRNARRSVGGRLGTAARTVRGWLELGVLYVWAVIPARWRQHLFRWRYRSPDPWEYTTSTYEKRKYELKLAVLPRAADPASPPYARVLELGCAEGVFTCLLAEAGVGREVVGVDFVPTAIDRARSRCPSLPVRFHVMDVTRELPDGPFDLVYCSEVLYYLGSLRKIRDLVERLVRRLAPGAHLVLVGPWPAARLFHRPLLSHPALRRTAERIEQGAHRPYVVTCLEWAPPPEAEKQRRLRRARSGGRNSPETAHS</sequence>
<feature type="transmembrane region" description="Helical" evidence="7">
    <location>
        <begin position="252"/>
        <end position="274"/>
    </location>
</feature>
<dbReference type="CDD" id="cd02440">
    <property type="entry name" value="AdoMet_MTases"/>
    <property type="match status" value="1"/>
</dbReference>
<dbReference type="Proteomes" id="UP000287233">
    <property type="component" value="Chromosome"/>
</dbReference>
<keyword evidence="5 7" id="KW-0472">Membrane</keyword>
<keyword evidence="4 7" id="KW-1133">Transmembrane helix</keyword>
<feature type="transmembrane region" description="Helical" evidence="7">
    <location>
        <begin position="300"/>
        <end position="322"/>
    </location>
</feature>
<protein>
    <recommendedName>
        <fullName evidence="10">Flippase-like domain-containing protein</fullName>
    </recommendedName>
</protein>
<feature type="region of interest" description="Disordered" evidence="6">
    <location>
        <begin position="563"/>
        <end position="586"/>
    </location>
</feature>
<dbReference type="EMBL" id="CP034928">
    <property type="protein sequence ID" value="QAA76411.1"/>
    <property type="molecule type" value="Genomic_DNA"/>
</dbReference>
<feature type="transmembrane region" description="Helical" evidence="7">
    <location>
        <begin position="220"/>
        <end position="240"/>
    </location>
</feature>
<evidence type="ECO:0000256" key="3">
    <source>
        <dbReference type="ARBA" id="ARBA00022692"/>
    </source>
</evidence>
<evidence type="ECO:0000313" key="9">
    <source>
        <dbReference type="Proteomes" id="UP000287233"/>
    </source>
</evidence>
<gene>
    <name evidence="8" type="ORF">BIP78_0645</name>
</gene>